<name>V4TIT1_CITCL</name>
<evidence type="ECO:0000256" key="7">
    <source>
        <dbReference type="ARBA" id="ARBA00022737"/>
    </source>
</evidence>
<sequence length="917" mass="101964">MLNLNNPFRDSFDSYEDDAVHELRGEISPSLLQLKDLEYLDLSLNNFKGVQLPEFIGSLKELRYLNLSGSFFSGIIPQSLGNLSNLLYLDLNNFLDQSNQIGLGWLSGLSSLKYLNLGGVDLSNTAAYWLEIFSKLPSIVELHLPNSNLPILPIHFPSLNFTSLQVLDLSNNGFNSTIPHWLFNITNLLSLDLNSNDLQGDIPDGFASLNSLQLLDLSGNSFLEGQLSRNLGTLCNLQTLKLSLNQFRGEVSDFIDGLSECINSSSLARLELGYNQLTGNLPISLGYLKNLRYLELWYNSFLGSIPPSIGNLTFLEELYLTSNQMNGKFPESFGQLSAIRVLELSDNQWEGFITEAHLRNLTSLEELSLIKTSNSSLSFNISFDWIPPFKLRYLVIRYYQLGPKFPTWLRNQTELTTLVLNGASISDTLPSWFWQLNLTLDELDVGGNHLSGRIPNTLVFRFPGSVDLSSNRFEGPLPLWSSNLTKLYLRDNLFSGPIPNDLGQKTPFLTDLDISFNSLNGSIPQSVGNLKQLLTLVISNNNLSGGIPQFLKNISSLYILDMTKNNFSGEIPESIGSLLTIRFLVLSNNHLSGEIPPSLKNCSLMDSLDLGENQLSGNIPAWIGESMPSLSILRLRSNHFNGTIPSELCKLSALHILDLSHNNLSGPIPHCVGDFSAMKVKPPDTEIYQGSLQVAIKGTQYVYQQTLYLVNLMDLSRNNLSGEMPVELTSLLHLGTLNLSGNQLVGKIPTQIGKLEWLESLDLSRNKLSGSIPPSMVSIRFLSFLNLSFNNLSGEIPTANQFQTLINPSIYEGNLALCGVPLPKRCSEIDGTPQIPGADEDKEDENGHDKLWLFVSVGLGFIMGFWGVCGTLIIKKSWRYAYFQFFDKIKDQLLTFLALSVVRLKRKMSEKNGAGET</sequence>
<organism evidence="14 15">
    <name type="scientific">Citrus clementina</name>
    <name type="common">Clementine</name>
    <name type="synonym">Citrus deliciosa x Citrus sinensis</name>
    <dbReference type="NCBI Taxonomy" id="85681"/>
    <lineage>
        <taxon>Eukaryota</taxon>
        <taxon>Viridiplantae</taxon>
        <taxon>Streptophyta</taxon>
        <taxon>Embryophyta</taxon>
        <taxon>Tracheophyta</taxon>
        <taxon>Spermatophyta</taxon>
        <taxon>Magnoliopsida</taxon>
        <taxon>eudicotyledons</taxon>
        <taxon>Gunneridae</taxon>
        <taxon>Pentapetalae</taxon>
        <taxon>rosids</taxon>
        <taxon>malvids</taxon>
        <taxon>Sapindales</taxon>
        <taxon>Rutaceae</taxon>
        <taxon>Aurantioideae</taxon>
        <taxon>Citrus</taxon>
    </lineage>
</organism>
<evidence type="ECO:0000256" key="6">
    <source>
        <dbReference type="ARBA" id="ARBA00022729"/>
    </source>
</evidence>
<dbReference type="GO" id="GO:0005886">
    <property type="term" value="C:plasma membrane"/>
    <property type="evidence" value="ECO:0007669"/>
    <property type="project" value="UniProtKB-SubCell"/>
</dbReference>
<dbReference type="AlphaFoldDB" id="V4TIT1"/>
<dbReference type="FunFam" id="3.80.10.10:FF:000383">
    <property type="entry name" value="Leucine-rich repeat receptor protein kinase EMS1"/>
    <property type="match status" value="1"/>
</dbReference>
<proteinExistence type="inferred from homology"/>
<reference evidence="14 15" key="1">
    <citation type="submission" date="2013-10" db="EMBL/GenBank/DDBJ databases">
        <authorList>
            <consortium name="International Citrus Genome Consortium"/>
            <person name="Jenkins J."/>
            <person name="Schmutz J."/>
            <person name="Prochnik S."/>
            <person name="Rokhsar D."/>
            <person name="Gmitter F."/>
            <person name="Ollitrault P."/>
            <person name="Machado M."/>
            <person name="Talon M."/>
            <person name="Wincker P."/>
            <person name="Jaillon O."/>
            <person name="Morgante M."/>
        </authorList>
    </citation>
    <scope>NUCLEOTIDE SEQUENCE</scope>
    <source>
        <strain evidence="15">cv. Clemenules</strain>
    </source>
</reference>
<dbReference type="PANTHER" id="PTHR48063">
    <property type="entry name" value="LRR RECEPTOR-LIKE KINASE"/>
    <property type="match status" value="1"/>
</dbReference>
<keyword evidence="3" id="KW-1003">Cell membrane</keyword>
<dbReference type="PRINTS" id="PR00019">
    <property type="entry name" value="LEURICHRPT"/>
</dbReference>
<accession>V4TIT1</accession>
<comment type="subcellular location">
    <subcellularLocation>
        <location evidence="1">Cell membrane</location>
        <topology evidence="1">Single-pass type I membrane protein</topology>
    </subcellularLocation>
</comment>
<keyword evidence="4" id="KW-0433">Leucine-rich repeat</keyword>
<evidence type="ECO:0000256" key="4">
    <source>
        <dbReference type="ARBA" id="ARBA00022614"/>
    </source>
</evidence>
<keyword evidence="7" id="KW-0677">Repeat</keyword>
<evidence type="ECO:0000256" key="10">
    <source>
        <dbReference type="ARBA" id="ARBA00023170"/>
    </source>
</evidence>
<evidence type="ECO:0000259" key="13">
    <source>
        <dbReference type="Pfam" id="PF23598"/>
    </source>
</evidence>
<dbReference type="InterPro" id="IPR055414">
    <property type="entry name" value="LRR_R13L4/SHOC2-like"/>
</dbReference>
<dbReference type="Proteomes" id="UP000030687">
    <property type="component" value="Unassembled WGS sequence"/>
</dbReference>
<dbReference type="InterPro" id="IPR001611">
    <property type="entry name" value="Leu-rich_rpt"/>
</dbReference>
<dbReference type="PANTHER" id="PTHR48063:SF81">
    <property type="entry name" value="LEUCINE-RICH REPEAT-CONTAINING N-TERMINAL PLANT-TYPE DOMAIN-CONTAINING PROTEIN"/>
    <property type="match status" value="1"/>
</dbReference>
<dbReference type="Pfam" id="PF13855">
    <property type="entry name" value="LRR_8"/>
    <property type="match status" value="1"/>
</dbReference>
<evidence type="ECO:0000256" key="9">
    <source>
        <dbReference type="ARBA" id="ARBA00023136"/>
    </source>
</evidence>
<keyword evidence="6" id="KW-0732">Signal</keyword>
<evidence type="ECO:0000256" key="3">
    <source>
        <dbReference type="ARBA" id="ARBA00022475"/>
    </source>
</evidence>
<dbReference type="InterPro" id="IPR032675">
    <property type="entry name" value="LRR_dom_sf"/>
</dbReference>
<evidence type="ECO:0000256" key="12">
    <source>
        <dbReference type="SAM" id="Phobius"/>
    </source>
</evidence>
<comment type="similarity">
    <text evidence="2">Belongs to the RLP family.</text>
</comment>
<evidence type="ECO:0000313" key="14">
    <source>
        <dbReference type="EMBL" id="ESR60328.1"/>
    </source>
</evidence>
<evidence type="ECO:0000256" key="2">
    <source>
        <dbReference type="ARBA" id="ARBA00009592"/>
    </source>
</evidence>
<dbReference type="Gene3D" id="3.80.10.10">
    <property type="entry name" value="Ribonuclease Inhibitor"/>
    <property type="match status" value="3"/>
</dbReference>
<dbReference type="FunFam" id="3.80.10.10:FF:000111">
    <property type="entry name" value="LRR receptor-like serine/threonine-protein kinase ERECTA"/>
    <property type="match status" value="1"/>
</dbReference>
<dbReference type="eggNOG" id="KOG0619">
    <property type="taxonomic scope" value="Eukaryota"/>
</dbReference>
<feature type="domain" description="Disease resistance R13L4/SHOC-2-like LRR" evidence="13">
    <location>
        <begin position="284"/>
        <end position="376"/>
    </location>
</feature>
<dbReference type="OrthoDB" id="1060944at2759"/>
<dbReference type="SUPFAM" id="SSF52047">
    <property type="entry name" value="RNI-like"/>
    <property type="match status" value="1"/>
</dbReference>
<dbReference type="EMBL" id="KI536312">
    <property type="protein sequence ID" value="ESR60328.1"/>
    <property type="molecule type" value="Genomic_DNA"/>
</dbReference>
<dbReference type="InterPro" id="IPR003591">
    <property type="entry name" value="Leu-rich_rpt_typical-subtyp"/>
</dbReference>
<keyword evidence="5 12" id="KW-0812">Transmembrane</keyword>
<keyword evidence="9 12" id="KW-0472">Membrane</keyword>
<keyword evidence="8 12" id="KW-1133">Transmembrane helix</keyword>
<dbReference type="Gramene" id="ESR60328">
    <property type="protein sequence ID" value="ESR60328"/>
    <property type="gene ID" value="CICLE_v10017744mg"/>
</dbReference>
<dbReference type="SMART" id="SM00369">
    <property type="entry name" value="LRR_TYP"/>
    <property type="match status" value="6"/>
</dbReference>
<evidence type="ECO:0000256" key="1">
    <source>
        <dbReference type="ARBA" id="ARBA00004251"/>
    </source>
</evidence>
<gene>
    <name evidence="14" type="ORF">CICLE_v10017744mg</name>
</gene>
<evidence type="ECO:0000313" key="15">
    <source>
        <dbReference type="Proteomes" id="UP000030687"/>
    </source>
</evidence>
<dbReference type="Pfam" id="PF23598">
    <property type="entry name" value="LRR_14"/>
    <property type="match status" value="1"/>
</dbReference>
<feature type="transmembrane region" description="Helical" evidence="12">
    <location>
        <begin position="851"/>
        <end position="874"/>
    </location>
</feature>
<keyword evidence="11" id="KW-0325">Glycoprotein</keyword>
<dbReference type="InterPro" id="IPR046956">
    <property type="entry name" value="RLP23-like"/>
</dbReference>
<keyword evidence="10" id="KW-0675">Receptor</keyword>
<dbReference type="InParanoid" id="V4TIT1"/>
<evidence type="ECO:0000256" key="5">
    <source>
        <dbReference type="ARBA" id="ARBA00022692"/>
    </source>
</evidence>
<dbReference type="SUPFAM" id="SSF52058">
    <property type="entry name" value="L domain-like"/>
    <property type="match status" value="2"/>
</dbReference>
<dbReference type="Pfam" id="PF00560">
    <property type="entry name" value="LRR_1"/>
    <property type="match status" value="11"/>
</dbReference>
<dbReference type="KEGG" id="cic:CICLE_v10017744mg"/>
<evidence type="ECO:0000256" key="11">
    <source>
        <dbReference type="ARBA" id="ARBA00023180"/>
    </source>
</evidence>
<dbReference type="FunFam" id="3.80.10.10:FF:000649">
    <property type="entry name" value="Leucine Rich Repeat family protein"/>
    <property type="match status" value="1"/>
</dbReference>
<dbReference type="FunFam" id="3.80.10.10:FF:000095">
    <property type="entry name" value="LRR receptor-like serine/threonine-protein kinase GSO1"/>
    <property type="match status" value="1"/>
</dbReference>
<evidence type="ECO:0000256" key="8">
    <source>
        <dbReference type="ARBA" id="ARBA00022989"/>
    </source>
</evidence>
<keyword evidence="15" id="KW-1185">Reference proteome</keyword>
<protein>
    <recommendedName>
        <fullName evidence="13">Disease resistance R13L4/SHOC-2-like LRR domain-containing protein</fullName>
    </recommendedName>
</protein>
<dbReference type="OMA" id="SECQSNS"/>